<feature type="domain" description="Alpha-D-phosphohexomutase alpha/beta/alpha" evidence="11">
    <location>
        <begin position="261"/>
        <end position="368"/>
    </location>
</feature>
<evidence type="ECO:0000256" key="3">
    <source>
        <dbReference type="ARBA" id="ARBA00022553"/>
    </source>
</evidence>
<dbReference type="SUPFAM" id="SSF55957">
    <property type="entry name" value="Phosphoglucomutase, C-terminal domain"/>
    <property type="match status" value="1"/>
</dbReference>
<keyword evidence="6" id="KW-0413">Isomerase</keyword>
<evidence type="ECO:0000256" key="4">
    <source>
        <dbReference type="ARBA" id="ARBA00022723"/>
    </source>
</evidence>
<keyword evidence="3" id="KW-0597">Phosphoprotein</keyword>
<keyword evidence="5 7" id="KW-0460">Magnesium</keyword>
<evidence type="ECO:0000259" key="9">
    <source>
        <dbReference type="Pfam" id="PF02878"/>
    </source>
</evidence>
<dbReference type="GO" id="GO:0016868">
    <property type="term" value="F:intramolecular phosphotransferase activity"/>
    <property type="evidence" value="ECO:0007669"/>
    <property type="project" value="InterPro"/>
</dbReference>
<dbReference type="PROSITE" id="PS00710">
    <property type="entry name" value="PGM_PMM"/>
    <property type="match status" value="1"/>
</dbReference>
<evidence type="ECO:0000256" key="6">
    <source>
        <dbReference type="ARBA" id="ARBA00023235"/>
    </source>
</evidence>
<dbReference type="SUPFAM" id="SSF53738">
    <property type="entry name" value="Phosphoglucomutase, first 3 domains"/>
    <property type="match status" value="3"/>
</dbReference>
<evidence type="ECO:0000259" key="8">
    <source>
        <dbReference type="Pfam" id="PF00408"/>
    </source>
</evidence>
<dbReference type="GO" id="GO:0000287">
    <property type="term" value="F:magnesium ion binding"/>
    <property type="evidence" value="ECO:0007669"/>
    <property type="project" value="InterPro"/>
</dbReference>
<comment type="cofactor">
    <cofactor evidence="1">
        <name>Mg(2+)</name>
        <dbReference type="ChEBI" id="CHEBI:18420"/>
    </cofactor>
</comment>
<evidence type="ECO:0000259" key="10">
    <source>
        <dbReference type="Pfam" id="PF02879"/>
    </source>
</evidence>
<name>A0A9D1L2V5_9BACT</name>
<dbReference type="Gene3D" id="3.40.120.10">
    <property type="entry name" value="Alpha-D-Glucose-1,6-Bisphosphate, subunit A, domain 3"/>
    <property type="match status" value="3"/>
</dbReference>
<feature type="domain" description="Alpha-D-phosphohexomutase C-terminal" evidence="8">
    <location>
        <begin position="375"/>
        <end position="450"/>
    </location>
</feature>
<evidence type="ECO:0000259" key="11">
    <source>
        <dbReference type="Pfam" id="PF02880"/>
    </source>
</evidence>
<dbReference type="EMBL" id="DVML01000006">
    <property type="protein sequence ID" value="HIU22040.1"/>
    <property type="molecule type" value="Genomic_DNA"/>
</dbReference>
<keyword evidence="4 7" id="KW-0479">Metal-binding</keyword>
<dbReference type="InterPro" id="IPR005846">
    <property type="entry name" value="A-D-PHexomutase_a/b/a-III"/>
</dbReference>
<gene>
    <name evidence="12" type="ORF">IAD49_00440</name>
</gene>
<dbReference type="InterPro" id="IPR016066">
    <property type="entry name" value="A-D-PHexomutase_CS"/>
</dbReference>
<dbReference type="InterPro" id="IPR036900">
    <property type="entry name" value="A-D-PHexomutase_C_sf"/>
</dbReference>
<dbReference type="AlphaFoldDB" id="A0A9D1L2V5"/>
<dbReference type="Gene3D" id="3.30.310.50">
    <property type="entry name" value="Alpha-D-phosphohexomutase, C-terminal domain"/>
    <property type="match status" value="1"/>
</dbReference>
<organism evidence="12 13">
    <name type="scientific">Candidatus Fimihabitans intestinipullorum</name>
    <dbReference type="NCBI Taxonomy" id="2840820"/>
    <lineage>
        <taxon>Bacteria</taxon>
        <taxon>Bacillati</taxon>
        <taxon>Mycoplasmatota</taxon>
        <taxon>Mycoplasmatota incertae sedis</taxon>
        <taxon>Candidatus Fimihabitans</taxon>
    </lineage>
</organism>
<evidence type="ECO:0000313" key="13">
    <source>
        <dbReference type="Proteomes" id="UP000824087"/>
    </source>
</evidence>
<dbReference type="Proteomes" id="UP000824087">
    <property type="component" value="Unassembled WGS sequence"/>
</dbReference>
<sequence length="456" mass="51616">MKIRNDITPTIFREYDLRGIYPTDIDSDVAYTLGKSFGSYIQTMGETTTIVGHDNRESGEELYQAFLEGLKETGVHILSLGLVTTPMYYYAKKKEKLKTGVMITASHNPREYNGFKVSFSEIGNAYGDAIKEFQKFTEACEFTEGNGDITPYSIHDDYLALIKNSIKLGRHRMKVVVDCGNGTGSIIVKEVMQQFPIKVEYLYCESDPTFPNHHPDPAVSKNMIDLGKKVVELGYDLGIGIDGDADRVGFVDNKGNVVPIDQFMLLVYRDLNDHLKNRKALFDVKCGKSLIDGLEDLGIEPVMYRTGASYTNMMVNTGDFDFGGEFSGHVFFRDKFPGFDDGIYAGLRMIEILSKKRKSFTKLLKDVPQYVSTEEIKIATTEEKKFDIVEKVKDYAIEEGYAFEDIDGVRVEWWDAWALIRASNTGPNITLRFEAKDQATLDDVQKEFMDFIQTLL</sequence>
<evidence type="ECO:0000256" key="2">
    <source>
        <dbReference type="ARBA" id="ARBA00010231"/>
    </source>
</evidence>
<feature type="domain" description="Alpha-D-phosphohexomutase alpha/beta/alpha" evidence="9">
    <location>
        <begin position="11"/>
        <end position="132"/>
    </location>
</feature>
<dbReference type="PANTHER" id="PTHR43771">
    <property type="entry name" value="PHOSPHOMANNOMUTASE"/>
    <property type="match status" value="1"/>
</dbReference>
<comment type="caution">
    <text evidence="12">The sequence shown here is derived from an EMBL/GenBank/DDBJ whole genome shotgun (WGS) entry which is preliminary data.</text>
</comment>
<dbReference type="InterPro" id="IPR016055">
    <property type="entry name" value="A-D-PHexomutase_a/b/a-I/II/III"/>
</dbReference>
<protein>
    <submittedName>
        <fullName evidence="12">Phosphomannomutase/phosphoglucomutase</fullName>
    </submittedName>
</protein>
<comment type="similarity">
    <text evidence="2 7">Belongs to the phosphohexose mutase family.</text>
</comment>
<dbReference type="Pfam" id="PF00408">
    <property type="entry name" value="PGM_PMM_IV"/>
    <property type="match status" value="1"/>
</dbReference>
<evidence type="ECO:0000256" key="7">
    <source>
        <dbReference type="RuleBase" id="RU004326"/>
    </source>
</evidence>
<feature type="domain" description="Alpha-D-phosphohexomutase alpha/beta/alpha" evidence="10">
    <location>
        <begin position="157"/>
        <end position="255"/>
    </location>
</feature>
<accession>A0A9D1L2V5</accession>
<proteinExistence type="inferred from homology"/>
<dbReference type="Pfam" id="PF02879">
    <property type="entry name" value="PGM_PMM_II"/>
    <property type="match status" value="1"/>
</dbReference>
<dbReference type="InterPro" id="IPR005844">
    <property type="entry name" value="A-D-PHexomutase_a/b/a-I"/>
</dbReference>
<evidence type="ECO:0000256" key="1">
    <source>
        <dbReference type="ARBA" id="ARBA00001946"/>
    </source>
</evidence>
<dbReference type="PANTHER" id="PTHR43771:SF2">
    <property type="entry name" value="PHOSPHOMANNOMUTASE_PHOSPHOGLUCOMUTASE"/>
    <property type="match status" value="1"/>
</dbReference>
<dbReference type="Pfam" id="PF02878">
    <property type="entry name" value="PGM_PMM_I"/>
    <property type="match status" value="1"/>
</dbReference>
<dbReference type="InterPro" id="IPR005845">
    <property type="entry name" value="A-D-PHexomutase_a/b/a-II"/>
</dbReference>
<reference evidence="12" key="2">
    <citation type="journal article" date="2021" name="PeerJ">
        <title>Extensive microbial diversity within the chicken gut microbiome revealed by metagenomics and culture.</title>
        <authorList>
            <person name="Gilroy R."/>
            <person name="Ravi A."/>
            <person name="Getino M."/>
            <person name="Pursley I."/>
            <person name="Horton D.L."/>
            <person name="Alikhan N.F."/>
            <person name="Baker D."/>
            <person name="Gharbi K."/>
            <person name="Hall N."/>
            <person name="Watson M."/>
            <person name="Adriaenssens E.M."/>
            <person name="Foster-Nyarko E."/>
            <person name="Jarju S."/>
            <person name="Secka A."/>
            <person name="Antonio M."/>
            <person name="Oren A."/>
            <person name="Chaudhuri R.R."/>
            <person name="La Ragione R."/>
            <person name="Hildebrand F."/>
            <person name="Pallen M.J."/>
        </authorList>
    </citation>
    <scope>NUCLEOTIDE SEQUENCE</scope>
    <source>
        <strain evidence="12">CHK197-8231</strain>
    </source>
</reference>
<dbReference type="PRINTS" id="PR00509">
    <property type="entry name" value="PGMPMM"/>
</dbReference>
<evidence type="ECO:0000313" key="12">
    <source>
        <dbReference type="EMBL" id="HIU22040.1"/>
    </source>
</evidence>
<dbReference type="Pfam" id="PF02880">
    <property type="entry name" value="PGM_PMM_III"/>
    <property type="match status" value="1"/>
</dbReference>
<dbReference type="CDD" id="cd03089">
    <property type="entry name" value="PMM_PGM"/>
    <property type="match status" value="1"/>
</dbReference>
<dbReference type="GO" id="GO:0005975">
    <property type="term" value="P:carbohydrate metabolic process"/>
    <property type="evidence" value="ECO:0007669"/>
    <property type="project" value="InterPro"/>
</dbReference>
<dbReference type="InterPro" id="IPR005841">
    <property type="entry name" value="Alpha-D-phosphohexomutase_SF"/>
</dbReference>
<evidence type="ECO:0000256" key="5">
    <source>
        <dbReference type="ARBA" id="ARBA00022842"/>
    </source>
</evidence>
<dbReference type="InterPro" id="IPR005843">
    <property type="entry name" value="A-D-PHexomutase_C"/>
</dbReference>
<reference evidence="12" key="1">
    <citation type="submission" date="2020-10" db="EMBL/GenBank/DDBJ databases">
        <authorList>
            <person name="Gilroy R."/>
        </authorList>
    </citation>
    <scope>NUCLEOTIDE SEQUENCE</scope>
    <source>
        <strain evidence="12">CHK197-8231</strain>
    </source>
</reference>